<dbReference type="PANTHER" id="PTHR12305:SF81">
    <property type="entry name" value="PHOSPHATIDYLINOSITOL 3,4,5-TRISPHOSPHATE 3-PHOSPHATASE AND DUAL-SPECIFICITY PROTEIN PHOSPHATASE PTEN"/>
    <property type="match status" value="1"/>
</dbReference>
<proteinExistence type="predicted"/>
<evidence type="ECO:0000256" key="1">
    <source>
        <dbReference type="ARBA" id="ARBA00022801"/>
    </source>
</evidence>
<sequence>MSDFIRRLVSGNKARYKDEALDLELDLAYITDKVIVMGYPATGIEGLYRNRREDAKKFLDHHHGKNYWVFNFCPVRENTYPDSVFEVLGGVLSYAHLAAPPLAILPLVAREIRLWLDGSPERVAVLHCKGLLIAISRIHPSVRASIPNRTAHWHPLASVAGKGRSGTMACAYLLSLDVAPSAPRLDRSLAEKERAKSRAEQVMNAMPEDEAADVASVDGQAGDDPIKHEITDGDDQGVGQPDRPGDGVDLRKEEKATPARKDTENSLSHVLELHTAQRMKRPSSPSKKLKQGVSIPSQRRWLYYWSLILAHQAPEAFWSADPEVLARPSPKVKLTQIKIRMHELSGLKTNLVRAVNAFVETAGLSKNTAVAKSSSQVWASLARYDDEFVETLEEWERHTRDEGGNMGVRRKGADQIEGQAFADLVREGKFDSRKMVRSFARMGTLRDEDIQKEESAADGKTEILLLRPLTGDKWQRIREKIEAEGKLPSEGAVTVESEEASIYSATQALRSDGGVVLDAHRELRVKLYLGQVFMGWFWFIPTFHLPHPRGSAEQSATLVLTRKEIDFPVGIGSNIIDVSVSMEWCSEAADAINTPERLSSAESA</sequence>
<dbReference type="InterPro" id="IPR029023">
    <property type="entry name" value="Tensin_phosphatase"/>
</dbReference>
<dbReference type="GO" id="GO:0005634">
    <property type="term" value="C:nucleus"/>
    <property type="evidence" value="ECO:0007669"/>
    <property type="project" value="TreeGrafter"/>
</dbReference>
<reference evidence="4" key="1">
    <citation type="submission" date="2022-11" db="EMBL/GenBank/DDBJ databases">
        <title>Genome Sequence of Cubamyces cubensis.</title>
        <authorList>
            <person name="Buettner E."/>
        </authorList>
    </citation>
    <scope>NUCLEOTIDE SEQUENCE</scope>
    <source>
        <strain evidence="4">MPL-01</strain>
    </source>
</reference>
<keyword evidence="1" id="KW-0378">Hydrolase</keyword>
<accession>A0AAD7XCP9</accession>
<feature type="compositionally biased region" description="Basic and acidic residues" evidence="2">
    <location>
        <begin position="187"/>
        <end position="199"/>
    </location>
</feature>
<dbReference type="EMBL" id="JAPEVG010000069">
    <property type="protein sequence ID" value="KAJ8488045.1"/>
    <property type="molecule type" value="Genomic_DNA"/>
</dbReference>
<dbReference type="GO" id="GO:0004725">
    <property type="term" value="F:protein tyrosine phosphatase activity"/>
    <property type="evidence" value="ECO:0007669"/>
    <property type="project" value="TreeGrafter"/>
</dbReference>
<evidence type="ECO:0000256" key="2">
    <source>
        <dbReference type="SAM" id="MobiDB-lite"/>
    </source>
</evidence>
<dbReference type="PROSITE" id="PS51181">
    <property type="entry name" value="PPASE_TENSIN"/>
    <property type="match status" value="1"/>
</dbReference>
<gene>
    <name evidence="4" type="ORF">ONZ51_g3808</name>
</gene>
<name>A0AAD7XCP9_9APHY</name>
<dbReference type="GO" id="GO:0046856">
    <property type="term" value="P:phosphatidylinositol dephosphorylation"/>
    <property type="evidence" value="ECO:0007669"/>
    <property type="project" value="TreeGrafter"/>
</dbReference>
<dbReference type="GO" id="GO:0048870">
    <property type="term" value="P:cell motility"/>
    <property type="evidence" value="ECO:0007669"/>
    <property type="project" value="TreeGrafter"/>
</dbReference>
<dbReference type="InterPro" id="IPR029021">
    <property type="entry name" value="Prot-tyrosine_phosphatase-like"/>
</dbReference>
<dbReference type="Proteomes" id="UP001215151">
    <property type="component" value="Unassembled WGS sequence"/>
</dbReference>
<organism evidence="4 5">
    <name type="scientific">Trametes cubensis</name>
    <dbReference type="NCBI Taxonomy" id="1111947"/>
    <lineage>
        <taxon>Eukaryota</taxon>
        <taxon>Fungi</taxon>
        <taxon>Dikarya</taxon>
        <taxon>Basidiomycota</taxon>
        <taxon>Agaricomycotina</taxon>
        <taxon>Agaricomycetes</taxon>
        <taxon>Polyporales</taxon>
        <taxon>Polyporaceae</taxon>
        <taxon>Trametes</taxon>
    </lineage>
</organism>
<dbReference type="GO" id="GO:0005886">
    <property type="term" value="C:plasma membrane"/>
    <property type="evidence" value="ECO:0007669"/>
    <property type="project" value="TreeGrafter"/>
</dbReference>
<dbReference type="InterPro" id="IPR051281">
    <property type="entry name" value="Dual-spec_lipid-protein_phosph"/>
</dbReference>
<dbReference type="PANTHER" id="PTHR12305">
    <property type="entry name" value="PHOSPHATASE WITH HOMOLOGY TO TENSIN"/>
    <property type="match status" value="1"/>
</dbReference>
<dbReference type="GO" id="GO:0043491">
    <property type="term" value="P:phosphatidylinositol 3-kinase/protein kinase B signal transduction"/>
    <property type="evidence" value="ECO:0007669"/>
    <property type="project" value="TreeGrafter"/>
</dbReference>
<dbReference type="GO" id="GO:0005829">
    <property type="term" value="C:cytosol"/>
    <property type="evidence" value="ECO:0007669"/>
    <property type="project" value="TreeGrafter"/>
</dbReference>
<dbReference type="SUPFAM" id="SSF52799">
    <property type="entry name" value="(Phosphotyrosine protein) phosphatases II"/>
    <property type="match status" value="1"/>
</dbReference>
<feature type="compositionally biased region" description="Basic and acidic residues" evidence="2">
    <location>
        <begin position="243"/>
        <end position="264"/>
    </location>
</feature>
<dbReference type="AlphaFoldDB" id="A0AAD7XCP9"/>
<keyword evidence="5" id="KW-1185">Reference proteome</keyword>
<evidence type="ECO:0000313" key="5">
    <source>
        <dbReference type="Proteomes" id="UP001215151"/>
    </source>
</evidence>
<dbReference type="GO" id="GO:0016314">
    <property type="term" value="F:phosphatidylinositol-3,4,5-trisphosphate 3-phosphatase activity"/>
    <property type="evidence" value="ECO:0007669"/>
    <property type="project" value="TreeGrafter"/>
</dbReference>
<evidence type="ECO:0000313" key="4">
    <source>
        <dbReference type="EMBL" id="KAJ8488045.1"/>
    </source>
</evidence>
<dbReference type="GO" id="GO:0051896">
    <property type="term" value="P:regulation of phosphatidylinositol 3-kinase/protein kinase B signal transduction"/>
    <property type="evidence" value="ECO:0007669"/>
    <property type="project" value="TreeGrafter"/>
</dbReference>
<dbReference type="Gene3D" id="3.90.190.10">
    <property type="entry name" value="Protein tyrosine phosphatase superfamily"/>
    <property type="match status" value="1"/>
</dbReference>
<feature type="region of interest" description="Disordered" evidence="2">
    <location>
        <begin position="187"/>
        <end position="267"/>
    </location>
</feature>
<evidence type="ECO:0000259" key="3">
    <source>
        <dbReference type="PROSITE" id="PS51181"/>
    </source>
</evidence>
<feature type="domain" description="Phosphatase tensin-type" evidence="3">
    <location>
        <begin position="16"/>
        <end position="312"/>
    </location>
</feature>
<dbReference type="GO" id="GO:0042995">
    <property type="term" value="C:cell projection"/>
    <property type="evidence" value="ECO:0007669"/>
    <property type="project" value="TreeGrafter"/>
</dbReference>
<comment type="caution">
    <text evidence="4">The sequence shown here is derived from an EMBL/GenBank/DDBJ whole genome shotgun (WGS) entry which is preliminary data.</text>
</comment>
<protein>
    <recommendedName>
        <fullName evidence="3">Phosphatase tensin-type domain-containing protein</fullName>
    </recommendedName>
</protein>